<comment type="caution">
    <text evidence="2">The sequence shown here is derived from an EMBL/GenBank/DDBJ whole genome shotgun (WGS) entry which is preliminary data.</text>
</comment>
<keyword evidence="1" id="KW-0472">Membrane</keyword>
<organism evidence="2 3">
    <name type="scientific">Trichinella pseudospiralis</name>
    <name type="common">Parasitic roundworm</name>
    <dbReference type="NCBI Taxonomy" id="6337"/>
    <lineage>
        <taxon>Eukaryota</taxon>
        <taxon>Metazoa</taxon>
        <taxon>Ecdysozoa</taxon>
        <taxon>Nematoda</taxon>
        <taxon>Enoplea</taxon>
        <taxon>Dorylaimia</taxon>
        <taxon>Trichinellida</taxon>
        <taxon>Trichinellidae</taxon>
        <taxon>Trichinella</taxon>
    </lineage>
</organism>
<proteinExistence type="predicted"/>
<name>A0A0V0Y9B8_TRIPS</name>
<sequence length="58" mass="6581">MDVAQLRRGNLFLAVFLTVYTCANWHGHDLFFLLLDSVLTFRHTPALVGRMSAKISES</sequence>
<keyword evidence="1" id="KW-0812">Transmembrane</keyword>
<dbReference type="AlphaFoldDB" id="A0A0V0Y9B8"/>
<evidence type="ECO:0000313" key="3">
    <source>
        <dbReference type="Proteomes" id="UP000054815"/>
    </source>
</evidence>
<evidence type="ECO:0000256" key="1">
    <source>
        <dbReference type="SAM" id="Phobius"/>
    </source>
</evidence>
<evidence type="ECO:0000313" key="2">
    <source>
        <dbReference type="EMBL" id="KRX96977.1"/>
    </source>
</evidence>
<gene>
    <name evidence="2" type="ORF">T4E_11806</name>
</gene>
<dbReference type="EMBL" id="JYDU01000037">
    <property type="protein sequence ID" value="KRX96977.1"/>
    <property type="molecule type" value="Genomic_DNA"/>
</dbReference>
<accession>A0A0V0Y9B8</accession>
<keyword evidence="1" id="KW-1133">Transmembrane helix</keyword>
<feature type="transmembrane region" description="Helical" evidence="1">
    <location>
        <begin position="12"/>
        <end position="35"/>
    </location>
</feature>
<reference evidence="2 3" key="1">
    <citation type="submission" date="2015-01" db="EMBL/GenBank/DDBJ databases">
        <title>Evolution of Trichinella species and genotypes.</title>
        <authorList>
            <person name="Korhonen P.K."/>
            <person name="Edoardo P."/>
            <person name="Giuseppe L.R."/>
            <person name="Gasser R.B."/>
        </authorList>
    </citation>
    <scope>NUCLEOTIDE SEQUENCE [LARGE SCALE GENOMIC DNA]</scope>
    <source>
        <strain evidence="2">ISS141</strain>
    </source>
</reference>
<protein>
    <submittedName>
        <fullName evidence="2">Uncharacterized protein</fullName>
    </submittedName>
</protein>
<dbReference type="Proteomes" id="UP000054815">
    <property type="component" value="Unassembled WGS sequence"/>
</dbReference>